<dbReference type="Gene3D" id="3.40.630.30">
    <property type="match status" value="1"/>
</dbReference>
<dbReference type="Pfam" id="PF13508">
    <property type="entry name" value="Acetyltransf_7"/>
    <property type="match status" value="1"/>
</dbReference>
<dbReference type="SMR" id="C6XGY2"/>
<dbReference type="EMBL" id="CP001677">
    <property type="protein sequence ID" value="ACT57635.1"/>
    <property type="molecule type" value="Genomic_DNA"/>
</dbReference>
<feature type="domain" description="N-acetyltransferase" evidence="1">
    <location>
        <begin position="6"/>
        <end position="176"/>
    </location>
</feature>
<dbReference type="SUPFAM" id="SSF55729">
    <property type="entry name" value="Acyl-CoA N-acyltransferases (Nat)"/>
    <property type="match status" value="1"/>
</dbReference>
<dbReference type="CDD" id="cd04301">
    <property type="entry name" value="NAT_SF"/>
    <property type="match status" value="1"/>
</dbReference>
<protein>
    <submittedName>
        <fullName evidence="2">GCN5-related N-acetyltransferase</fullName>
    </submittedName>
</protein>
<organism evidence="2 3">
    <name type="scientific">Liberibacter asiaticus (strain psy62)</name>
    <dbReference type="NCBI Taxonomy" id="537021"/>
    <lineage>
        <taxon>Bacteria</taxon>
        <taxon>Pseudomonadati</taxon>
        <taxon>Pseudomonadota</taxon>
        <taxon>Alphaproteobacteria</taxon>
        <taxon>Hyphomicrobiales</taxon>
        <taxon>Rhizobiaceae</taxon>
        <taxon>Liberibacter</taxon>
    </lineage>
</organism>
<sequence length="192" mass="21612">MHDNNIELRKFLSIAFFEFICWRRSRWQKIGAFFLERLEHDSSICAMHADSFGPGRFVRAAVLLREQGMHDLSLSFLCAEGKRIVGSVRMTPISIEKITGHLLGPIVVHPLYQNKGIGRKLISMSVDAAEKKGSQVIVLVGDIAYYSKLGFQAVPWKSLILPAPVDPNRVLFLPLVQNVAQNIKGIVRCREV</sequence>
<dbReference type="KEGG" id="las:CLIBASIA_05345"/>
<accession>C6XGY2</accession>
<dbReference type="STRING" id="537021.CLIBASIA_05345"/>
<evidence type="ECO:0000313" key="2">
    <source>
        <dbReference type="EMBL" id="ACT57635.1"/>
    </source>
</evidence>
<name>C6XGY2_LIBAP</name>
<dbReference type="HOGENOM" id="CLU_081840_0_0_5"/>
<dbReference type="PROSITE" id="PS51186">
    <property type="entry name" value="GNAT"/>
    <property type="match status" value="1"/>
</dbReference>
<reference evidence="2 3" key="1">
    <citation type="journal article" date="2009" name="Mol. Plant Microbe Interact.">
        <title>Complete genome sequence of citrus huanglongbing bacterium, 'Candidatus Liberibacter asiaticus' obtained through metagenomics.</title>
        <authorList>
            <person name="Duan Y."/>
            <person name="Zhou L."/>
            <person name="Hall D.G."/>
            <person name="Li W."/>
            <person name="Doddapaneni H."/>
            <person name="Lin H."/>
            <person name="Liu L."/>
            <person name="Vahling C.M."/>
            <person name="Gabriel D.W."/>
            <person name="Williams K.P."/>
            <person name="Dickerman A."/>
            <person name="Sun Y."/>
            <person name="Gottwald T."/>
        </authorList>
    </citation>
    <scope>NUCLEOTIDE SEQUENCE [LARGE SCALE GENOMIC DNA]</scope>
    <source>
        <strain evidence="3">psy62</strain>
    </source>
</reference>
<proteinExistence type="predicted"/>
<dbReference type="eggNOG" id="COG3153">
    <property type="taxonomic scope" value="Bacteria"/>
</dbReference>
<evidence type="ECO:0000259" key="1">
    <source>
        <dbReference type="PROSITE" id="PS51186"/>
    </source>
</evidence>
<reference evidence="2 3" key="2">
    <citation type="journal article" date="2011" name="Appl. Environ. Microbiol.">
        <title>Diversity and plasticity of the intracellular plant pathogen and insect symbiont, 'Candidatus Liberibacter asiaticus', revealed by hyper variable prophage genes with intragenic tandem repeats.</title>
        <authorList>
            <person name="Zhou L."/>
            <person name="Powell C.A."/>
            <person name="Hoffman M.T."/>
            <person name="Li W."/>
            <person name="Fan G."/>
            <person name="Liu B."/>
            <person name="Lin H."/>
            <person name="Duan Y."/>
        </authorList>
    </citation>
    <scope>NUCLEOTIDE SEQUENCE [LARGE SCALE GENOMIC DNA]</scope>
    <source>
        <strain evidence="3">psy62</strain>
    </source>
</reference>
<keyword evidence="2" id="KW-0808">Transferase</keyword>
<dbReference type="GO" id="GO:0016747">
    <property type="term" value="F:acyltransferase activity, transferring groups other than amino-acyl groups"/>
    <property type="evidence" value="ECO:0007669"/>
    <property type="project" value="InterPro"/>
</dbReference>
<dbReference type="InterPro" id="IPR000182">
    <property type="entry name" value="GNAT_dom"/>
</dbReference>
<evidence type="ECO:0000313" key="3">
    <source>
        <dbReference type="Proteomes" id="UP000002744"/>
    </source>
</evidence>
<gene>
    <name evidence="2" type="ordered locus">CLIBASIA_05345</name>
</gene>
<dbReference type="Proteomes" id="UP000002744">
    <property type="component" value="Chromosome"/>
</dbReference>
<dbReference type="InterPro" id="IPR016181">
    <property type="entry name" value="Acyl_CoA_acyltransferase"/>
</dbReference>
<dbReference type="RefSeq" id="WP_015824987.1">
    <property type="nucleotide sequence ID" value="NC_012985.3"/>
</dbReference>
<dbReference type="AlphaFoldDB" id="C6XGY2"/>